<dbReference type="Proteomes" id="UP000760494">
    <property type="component" value="Unassembled WGS sequence"/>
</dbReference>
<accession>A0A9Q9RT24</accession>
<evidence type="ECO:0000313" key="2">
    <source>
        <dbReference type="Proteomes" id="UP000760494"/>
    </source>
</evidence>
<dbReference type="EMBL" id="CABFJX010000389">
    <property type="protein sequence ID" value="VTT77908.1"/>
    <property type="molecule type" value="Genomic_DNA"/>
</dbReference>
<dbReference type="AlphaFoldDB" id="A0A9Q9RT24"/>
<name>A0A9Q9RT24_FUSFU</name>
<protein>
    <submittedName>
        <fullName evidence="1">Uncharacterized protein</fullName>
    </submittedName>
</protein>
<gene>
    <name evidence="1" type="ORF">C2S_10797</name>
</gene>
<sequence length="132" mass="14109">MVAAKDFVTNLTSQQLPRVSEPLGKEPASSESCILLVDSLKAAGQQSQMRLTRRRESIYFRVWGFVAFTVIPNRGAAQLQLQLAWSGGAVYGGLTDHLTLRPGCPSSLVGARGLSLPAPISSEVRAKGSGRI</sequence>
<comment type="caution">
    <text evidence="1">The sequence shown here is derived from an EMBL/GenBank/DDBJ whole genome shotgun (WGS) entry which is preliminary data.</text>
</comment>
<evidence type="ECO:0000313" key="1">
    <source>
        <dbReference type="EMBL" id="VTT77908.1"/>
    </source>
</evidence>
<reference evidence="1" key="1">
    <citation type="submission" date="2019-05" db="EMBL/GenBank/DDBJ databases">
        <authorList>
            <person name="Piombo E."/>
        </authorList>
    </citation>
    <scope>NUCLEOTIDE SEQUENCE</scope>
    <source>
        <strain evidence="1">C2S</strain>
    </source>
</reference>
<organism evidence="1 2">
    <name type="scientific">Fusarium fujikuroi</name>
    <name type="common">Bakanae and foot rot disease fungus</name>
    <name type="synonym">Gibberella fujikuroi</name>
    <dbReference type="NCBI Taxonomy" id="5127"/>
    <lineage>
        <taxon>Eukaryota</taxon>
        <taxon>Fungi</taxon>
        <taxon>Dikarya</taxon>
        <taxon>Ascomycota</taxon>
        <taxon>Pezizomycotina</taxon>
        <taxon>Sordariomycetes</taxon>
        <taxon>Hypocreomycetidae</taxon>
        <taxon>Hypocreales</taxon>
        <taxon>Nectriaceae</taxon>
        <taxon>Fusarium</taxon>
        <taxon>Fusarium fujikuroi species complex</taxon>
    </lineage>
</organism>
<proteinExistence type="predicted"/>